<dbReference type="RefSeq" id="WP_253020953.1">
    <property type="nucleotide sequence ID" value="NZ_JAOSHN010000006.1"/>
</dbReference>
<dbReference type="AlphaFoldDB" id="A0A9J6QWF0"/>
<dbReference type="EMBL" id="JAOSHN010000006">
    <property type="protein sequence ID" value="MCU7379606.1"/>
    <property type="molecule type" value="Genomic_DNA"/>
</dbReference>
<sequence length="419" mass="45034">MKKGMSKLLSALLIATLVFTSAGVAFADTGGSEASGAIKASQGKKQFSQLEKGFDLEKQIKAQSDQTKATSKSAKTKAIGNLTVATLVTGYETAPVARIDYSAPADSLGSYKYGFQQSIYLPSKGTLILAAYNYPESTGTAYFGLFQDPALTNQIAGGRSIVRAGAADGIAIKIPAAGTYYIGAYSNDYASQPTVAVTLNMSAGFISGIDRTVKNGSTIAVGQKDAQTNYFKFKATQTGYLKVGSSEGYDKIALCNSKKKALSNYTYAGYVPTYGVKKGSTYYIKVAAGSNYDGGYQLQVTNKKITEKSGKKKSKAVTIKKKKTKKGTIIAGSSQADWYKFKLGGKKKVTLTMKGATNNKLKVVVYNKKGKKVSSAYNYNYYNNKLTLKSYGKLPKGTYYIKVYRGTKTSSGWYSLSWK</sequence>
<evidence type="ECO:0000313" key="2">
    <source>
        <dbReference type="EMBL" id="MCU7379606.1"/>
    </source>
</evidence>
<accession>A0A9J6QWF0</accession>
<evidence type="ECO:0000313" key="3">
    <source>
        <dbReference type="Proteomes" id="UP001065549"/>
    </source>
</evidence>
<gene>
    <name evidence="2" type="ORF">OBO34_14765</name>
</gene>
<feature type="chain" id="PRO_5039930411" evidence="1">
    <location>
        <begin position="28"/>
        <end position="419"/>
    </location>
</feature>
<keyword evidence="1" id="KW-0732">Signal</keyword>
<keyword evidence="3" id="KW-1185">Reference proteome</keyword>
<comment type="caution">
    <text evidence="2">The sequence shown here is derived from an EMBL/GenBank/DDBJ whole genome shotgun (WGS) entry which is preliminary data.</text>
</comment>
<dbReference type="Gene3D" id="2.60.120.380">
    <property type="match status" value="1"/>
</dbReference>
<reference evidence="2" key="1">
    <citation type="submission" date="2022-09" db="EMBL/GenBank/DDBJ databases">
        <title>Culturomic study of gut microbiota in children with autism spectrum disorder.</title>
        <authorList>
            <person name="Efimov B.A."/>
            <person name="Chaplin A.V."/>
            <person name="Sokolova S.R."/>
            <person name="Pikina A.P."/>
            <person name="Korzhanova M."/>
            <person name="Belova V."/>
            <person name="Korostin D."/>
        </authorList>
    </citation>
    <scope>NUCLEOTIDE SEQUENCE</scope>
    <source>
        <strain evidence="2">ASD5510</strain>
    </source>
</reference>
<dbReference type="SUPFAM" id="SSF89260">
    <property type="entry name" value="Collagen-binding domain"/>
    <property type="match status" value="1"/>
</dbReference>
<proteinExistence type="predicted"/>
<dbReference type="Proteomes" id="UP001065549">
    <property type="component" value="Unassembled WGS sequence"/>
</dbReference>
<name>A0A9J6QWF0_9FIRM</name>
<feature type="signal peptide" evidence="1">
    <location>
        <begin position="1"/>
        <end position="27"/>
    </location>
</feature>
<organism evidence="2 3">
    <name type="scientific">Hominibacterium faecale</name>
    <dbReference type="NCBI Taxonomy" id="2839743"/>
    <lineage>
        <taxon>Bacteria</taxon>
        <taxon>Bacillati</taxon>
        <taxon>Bacillota</taxon>
        <taxon>Clostridia</taxon>
        <taxon>Peptostreptococcales</taxon>
        <taxon>Anaerovoracaceae</taxon>
        <taxon>Hominibacterium</taxon>
    </lineage>
</organism>
<protein>
    <submittedName>
        <fullName evidence="2">Pre-peptidase C-terminal domain-containing protein</fullName>
    </submittedName>
</protein>
<evidence type="ECO:0000256" key="1">
    <source>
        <dbReference type="SAM" id="SignalP"/>
    </source>
</evidence>